<feature type="compositionally biased region" description="Basic residues" evidence="1">
    <location>
        <begin position="321"/>
        <end position="330"/>
    </location>
</feature>
<dbReference type="EMBL" id="KV878355">
    <property type="protein sequence ID" value="OJJ42928.1"/>
    <property type="molecule type" value="Genomic_DNA"/>
</dbReference>
<dbReference type="AlphaFoldDB" id="A0A1L9S709"/>
<dbReference type="Proteomes" id="UP000184188">
    <property type="component" value="Unassembled WGS sequence"/>
</dbReference>
<evidence type="ECO:0000313" key="2">
    <source>
        <dbReference type="EMBL" id="OJJ42928.1"/>
    </source>
</evidence>
<keyword evidence="3" id="KW-1185">Reference proteome</keyword>
<accession>A0A1L9S709</accession>
<name>A0A1L9S709_9EURO</name>
<gene>
    <name evidence="2" type="ORF">ASPZODRAFT_104204</name>
</gene>
<protein>
    <submittedName>
        <fullName evidence="2">Uncharacterized protein</fullName>
    </submittedName>
</protein>
<evidence type="ECO:0000256" key="1">
    <source>
        <dbReference type="SAM" id="MobiDB-lite"/>
    </source>
</evidence>
<proteinExistence type="predicted"/>
<reference evidence="3" key="1">
    <citation type="journal article" date="2017" name="Genome Biol.">
        <title>Comparative genomics reveals high biological diversity and specific adaptations in the industrially and medically important fungal genus Aspergillus.</title>
        <authorList>
            <person name="de Vries R.P."/>
            <person name="Riley R."/>
            <person name="Wiebenga A."/>
            <person name="Aguilar-Osorio G."/>
            <person name="Amillis S."/>
            <person name="Uchima C.A."/>
            <person name="Anderluh G."/>
            <person name="Asadollahi M."/>
            <person name="Askin M."/>
            <person name="Barry K."/>
            <person name="Battaglia E."/>
            <person name="Bayram O."/>
            <person name="Benocci T."/>
            <person name="Braus-Stromeyer S.A."/>
            <person name="Caldana C."/>
            <person name="Canovas D."/>
            <person name="Cerqueira G.C."/>
            <person name="Chen F."/>
            <person name="Chen W."/>
            <person name="Choi C."/>
            <person name="Clum A."/>
            <person name="Dos Santos R.A."/>
            <person name="Damasio A.R."/>
            <person name="Diallinas G."/>
            <person name="Emri T."/>
            <person name="Fekete E."/>
            <person name="Flipphi M."/>
            <person name="Freyberg S."/>
            <person name="Gallo A."/>
            <person name="Gournas C."/>
            <person name="Habgood R."/>
            <person name="Hainaut M."/>
            <person name="Harispe M.L."/>
            <person name="Henrissat B."/>
            <person name="Hilden K.S."/>
            <person name="Hope R."/>
            <person name="Hossain A."/>
            <person name="Karabika E."/>
            <person name="Karaffa L."/>
            <person name="Karanyi Z."/>
            <person name="Krasevec N."/>
            <person name="Kuo A."/>
            <person name="Kusch H."/>
            <person name="LaButti K."/>
            <person name="Lagendijk E.L."/>
            <person name="Lapidus A."/>
            <person name="Levasseur A."/>
            <person name="Lindquist E."/>
            <person name="Lipzen A."/>
            <person name="Logrieco A.F."/>
            <person name="MacCabe A."/>
            <person name="Maekelae M.R."/>
            <person name="Malavazi I."/>
            <person name="Melin P."/>
            <person name="Meyer V."/>
            <person name="Mielnichuk N."/>
            <person name="Miskei M."/>
            <person name="Molnar A.P."/>
            <person name="Mule G."/>
            <person name="Ngan C.Y."/>
            <person name="Orejas M."/>
            <person name="Orosz E."/>
            <person name="Ouedraogo J.P."/>
            <person name="Overkamp K.M."/>
            <person name="Park H.-S."/>
            <person name="Perrone G."/>
            <person name="Piumi F."/>
            <person name="Punt P.J."/>
            <person name="Ram A.F."/>
            <person name="Ramon A."/>
            <person name="Rauscher S."/>
            <person name="Record E."/>
            <person name="Riano-Pachon D.M."/>
            <person name="Robert V."/>
            <person name="Roehrig J."/>
            <person name="Ruller R."/>
            <person name="Salamov A."/>
            <person name="Salih N.S."/>
            <person name="Samson R.A."/>
            <person name="Sandor E."/>
            <person name="Sanguinetti M."/>
            <person name="Schuetze T."/>
            <person name="Sepcic K."/>
            <person name="Shelest E."/>
            <person name="Sherlock G."/>
            <person name="Sophianopoulou V."/>
            <person name="Squina F.M."/>
            <person name="Sun H."/>
            <person name="Susca A."/>
            <person name="Todd R.B."/>
            <person name="Tsang A."/>
            <person name="Unkles S.E."/>
            <person name="van de Wiele N."/>
            <person name="van Rossen-Uffink D."/>
            <person name="Oliveira J.V."/>
            <person name="Vesth T.C."/>
            <person name="Visser J."/>
            <person name="Yu J.-H."/>
            <person name="Zhou M."/>
            <person name="Andersen M.R."/>
            <person name="Archer D.B."/>
            <person name="Baker S.E."/>
            <person name="Benoit I."/>
            <person name="Brakhage A.A."/>
            <person name="Braus G.H."/>
            <person name="Fischer R."/>
            <person name="Frisvad J.C."/>
            <person name="Goldman G.H."/>
            <person name="Houbraken J."/>
            <person name="Oakley B."/>
            <person name="Pocsi I."/>
            <person name="Scazzocchio C."/>
            <person name="Seiboth B."/>
            <person name="vanKuyk P.A."/>
            <person name="Wortman J."/>
            <person name="Dyer P.S."/>
            <person name="Grigoriev I.V."/>
        </authorList>
    </citation>
    <scope>NUCLEOTIDE SEQUENCE [LARGE SCALE GENOMIC DNA]</scope>
    <source>
        <strain evidence="3">CBS 506.65</strain>
    </source>
</reference>
<dbReference type="OrthoDB" id="5428259at2759"/>
<sequence>MDPASLLCSICPKQPQFSDVSHLLTHVSSKAHLSHYFKLQVRSHQEPGAGDLLNEYDRWYKFNDIARLLSNRMTSKEARKRRVQSKATAHGATRPIKKDTDKRAIKTPTSLPEFLDPRLSDPYSRPSLQEDIGHSFDTTSYPPPSTVPKAYFNEQDEIQTLASGSIIAPSWKREHELDSGDESLSILQSSLHWPETPRIRSKLPTVSFSAFPGVAHDPFVDDNENDANGEVDIDKERADEMARLKGILWPGMDIFDSATEQMRRKRNQKKDESILRMMERTSLCIEPTELVFSPTGILRRQRVISGNVEDSSPLKGETPVPKRRASRPKRGALSQTDPNIAPGCVQGNKRVKKEQGHAVKTLSPNSSLSSTLFLRSPVPLHSLSSRNGFYPSSYLEDDNEDLRLSMAVSEPKARGGFPVFHDEQHSAHNVGFKNHRSETTSDSSNPFLPRPETSVFNSMSTFAASTYPLRYSGETGLNAAGKENVEPVMNGYGKIETPGPWHSPLAKRSFSGDMGLPSQVLFGDLGGVEFGAFEDLSGYSFNPLVASFSRLAAHEPHLYAPAKTPEYEQKPAARIHSPNGTISDIEHDDFERLYLDGSTH</sequence>
<feature type="region of interest" description="Disordered" evidence="1">
    <location>
        <begin position="76"/>
        <end position="97"/>
    </location>
</feature>
<dbReference type="STRING" id="1073090.A0A1L9S709"/>
<dbReference type="RefSeq" id="XP_022577438.1">
    <property type="nucleotide sequence ID" value="XM_022720854.1"/>
</dbReference>
<dbReference type="VEuPathDB" id="FungiDB:ASPZODRAFT_104204"/>
<feature type="region of interest" description="Disordered" evidence="1">
    <location>
        <begin position="308"/>
        <end position="368"/>
    </location>
</feature>
<evidence type="ECO:0000313" key="3">
    <source>
        <dbReference type="Proteomes" id="UP000184188"/>
    </source>
</evidence>
<dbReference type="GeneID" id="34607319"/>
<organism evidence="2 3">
    <name type="scientific">Penicilliopsis zonata CBS 506.65</name>
    <dbReference type="NCBI Taxonomy" id="1073090"/>
    <lineage>
        <taxon>Eukaryota</taxon>
        <taxon>Fungi</taxon>
        <taxon>Dikarya</taxon>
        <taxon>Ascomycota</taxon>
        <taxon>Pezizomycotina</taxon>
        <taxon>Eurotiomycetes</taxon>
        <taxon>Eurotiomycetidae</taxon>
        <taxon>Eurotiales</taxon>
        <taxon>Aspergillaceae</taxon>
        <taxon>Penicilliopsis</taxon>
    </lineage>
</organism>